<feature type="domain" description="Dihydrodipicolinate reductase C-terminal" evidence="13">
    <location>
        <begin position="136"/>
        <end position="273"/>
    </location>
</feature>
<dbReference type="GO" id="GO:0070402">
    <property type="term" value="F:NADPH binding"/>
    <property type="evidence" value="ECO:0007669"/>
    <property type="project" value="InterPro"/>
</dbReference>
<evidence type="ECO:0000256" key="7">
    <source>
        <dbReference type="ARBA" id="ARBA00023154"/>
    </source>
</evidence>
<dbReference type="GO" id="GO:0009089">
    <property type="term" value="P:lysine biosynthetic process via diaminopimelate"/>
    <property type="evidence" value="ECO:0007669"/>
    <property type="project" value="InterPro"/>
</dbReference>
<name>E1YKY6_9BACT</name>
<comment type="similarity">
    <text evidence="1">Belongs to the DapB family.</text>
</comment>
<evidence type="ECO:0000256" key="9">
    <source>
        <dbReference type="ARBA" id="ARBA00038983"/>
    </source>
</evidence>
<comment type="catalytic activity">
    <reaction evidence="11">
        <text>(S)-2,3,4,5-tetrahydrodipicolinate + NAD(+) + H2O = (2S,4S)-4-hydroxy-2,3,4,5-tetrahydrodipicolinate + NADH + H(+)</text>
        <dbReference type="Rhea" id="RHEA:35323"/>
        <dbReference type="ChEBI" id="CHEBI:15377"/>
        <dbReference type="ChEBI" id="CHEBI:15378"/>
        <dbReference type="ChEBI" id="CHEBI:16845"/>
        <dbReference type="ChEBI" id="CHEBI:57540"/>
        <dbReference type="ChEBI" id="CHEBI:57945"/>
        <dbReference type="ChEBI" id="CHEBI:67139"/>
        <dbReference type="EC" id="1.17.1.8"/>
    </reaction>
</comment>
<keyword evidence="3" id="KW-0521">NADP</keyword>
<comment type="pathway">
    <text evidence="8">Amino-acid biosynthesis; L-lysine biosynthesis via DAP pathway; (S)-tetrahydrodipicolinate from L-aspartate: step 4/4.</text>
</comment>
<dbReference type="Pfam" id="PF01113">
    <property type="entry name" value="DapB_N"/>
    <property type="match status" value="1"/>
</dbReference>
<dbReference type="GO" id="GO:0019877">
    <property type="term" value="P:diaminopimelate biosynthetic process"/>
    <property type="evidence" value="ECO:0007669"/>
    <property type="project" value="UniProtKB-KW"/>
</dbReference>
<evidence type="ECO:0000256" key="11">
    <source>
        <dbReference type="ARBA" id="ARBA00049396"/>
    </source>
</evidence>
<feature type="domain" description="Dihydrodipicolinate reductase N-terminal" evidence="12">
    <location>
        <begin position="4"/>
        <end position="129"/>
    </location>
</feature>
<dbReference type="EC" id="1.17.1.8" evidence="9"/>
<evidence type="ECO:0000256" key="5">
    <source>
        <dbReference type="ARBA" id="ARBA00023002"/>
    </source>
</evidence>
<protein>
    <recommendedName>
        <fullName evidence="9">4-hydroxy-tetrahydrodipicolinate reductase</fullName>
        <ecNumber evidence="9">1.17.1.8</ecNumber>
    </recommendedName>
</protein>
<evidence type="ECO:0000256" key="6">
    <source>
        <dbReference type="ARBA" id="ARBA00023027"/>
    </source>
</evidence>
<dbReference type="Gene3D" id="3.40.50.720">
    <property type="entry name" value="NAD(P)-binding Rossmann-like Domain"/>
    <property type="match status" value="1"/>
</dbReference>
<evidence type="ECO:0000256" key="10">
    <source>
        <dbReference type="ARBA" id="ARBA00049080"/>
    </source>
</evidence>
<keyword evidence="5" id="KW-0560">Oxidoreductase</keyword>
<dbReference type="InterPro" id="IPR022663">
    <property type="entry name" value="DapB_C"/>
</dbReference>
<dbReference type="SUPFAM" id="SSF51735">
    <property type="entry name" value="NAD(P)-binding Rossmann-fold domains"/>
    <property type="match status" value="1"/>
</dbReference>
<evidence type="ECO:0000259" key="12">
    <source>
        <dbReference type="Pfam" id="PF01113"/>
    </source>
</evidence>
<evidence type="ECO:0000256" key="3">
    <source>
        <dbReference type="ARBA" id="ARBA00022857"/>
    </source>
</evidence>
<dbReference type="EMBL" id="FR695877">
    <property type="protein sequence ID" value="CBX30769.1"/>
    <property type="molecule type" value="Genomic_DNA"/>
</dbReference>
<evidence type="ECO:0000259" key="13">
    <source>
        <dbReference type="Pfam" id="PF05173"/>
    </source>
</evidence>
<dbReference type="InterPro" id="IPR011859">
    <property type="entry name" value="Dihydrodipicolinate_Rdtase_pln"/>
</dbReference>
<gene>
    <name evidence="14" type="ORF">N47_E42810</name>
</gene>
<dbReference type="Gene3D" id="3.30.360.10">
    <property type="entry name" value="Dihydrodipicolinate Reductase, domain 2"/>
    <property type="match status" value="1"/>
</dbReference>
<keyword evidence="6" id="KW-0520">NAD</keyword>
<keyword evidence="2" id="KW-0028">Amino-acid biosynthesis</keyword>
<dbReference type="NCBIfam" id="TIGR02130">
    <property type="entry name" value="dapB_plant"/>
    <property type="match status" value="1"/>
</dbReference>
<evidence type="ECO:0000256" key="4">
    <source>
        <dbReference type="ARBA" id="ARBA00022915"/>
    </source>
</evidence>
<dbReference type="Pfam" id="PF05173">
    <property type="entry name" value="DapB_C"/>
    <property type="match status" value="1"/>
</dbReference>
<accession>E1YKY6</accession>
<dbReference type="PANTHER" id="PTHR20836">
    <property type="entry name" value="DIHYDRODIPICOLINATE REDUCTASE"/>
    <property type="match status" value="1"/>
</dbReference>
<evidence type="ECO:0000256" key="8">
    <source>
        <dbReference type="ARBA" id="ARBA00037922"/>
    </source>
</evidence>
<keyword evidence="4" id="KW-0220">Diaminopimelate biosynthesis</keyword>
<dbReference type="GO" id="GO:0008839">
    <property type="term" value="F:4-hydroxy-tetrahydrodipicolinate reductase"/>
    <property type="evidence" value="ECO:0007669"/>
    <property type="project" value="UniProtKB-EC"/>
</dbReference>
<evidence type="ECO:0000256" key="1">
    <source>
        <dbReference type="ARBA" id="ARBA00006642"/>
    </source>
</evidence>
<dbReference type="PANTHER" id="PTHR20836:SF0">
    <property type="entry name" value="4-HYDROXY-TETRAHYDRODIPICOLINATE REDUCTASE 1, CHLOROPLASTIC-RELATED"/>
    <property type="match status" value="1"/>
</dbReference>
<evidence type="ECO:0000313" key="14">
    <source>
        <dbReference type="EMBL" id="CBX30769.1"/>
    </source>
</evidence>
<comment type="catalytic activity">
    <reaction evidence="10">
        <text>(S)-2,3,4,5-tetrahydrodipicolinate + NADP(+) + H2O = (2S,4S)-4-hydroxy-2,3,4,5-tetrahydrodipicolinate + NADPH + H(+)</text>
        <dbReference type="Rhea" id="RHEA:35331"/>
        <dbReference type="ChEBI" id="CHEBI:15377"/>
        <dbReference type="ChEBI" id="CHEBI:15378"/>
        <dbReference type="ChEBI" id="CHEBI:16845"/>
        <dbReference type="ChEBI" id="CHEBI:57783"/>
        <dbReference type="ChEBI" id="CHEBI:58349"/>
        <dbReference type="ChEBI" id="CHEBI:67139"/>
        <dbReference type="EC" id="1.17.1.8"/>
    </reaction>
</comment>
<dbReference type="InterPro" id="IPR000846">
    <property type="entry name" value="DapB_N"/>
</dbReference>
<evidence type="ECO:0000256" key="2">
    <source>
        <dbReference type="ARBA" id="ARBA00022605"/>
    </source>
</evidence>
<organism evidence="14">
    <name type="scientific">uncultured Desulfobacterium sp</name>
    <dbReference type="NCBI Taxonomy" id="201089"/>
    <lineage>
        <taxon>Bacteria</taxon>
        <taxon>Pseudomonadati</taxon>
        <taxon>Thermodesulfobacteriota</taxon>
        <taxon>Desulfobacteria</taxon>
        <taxon>Desulfobacterales</taxon>
        <taxon>Desulfobacteriaceae</taxon>
        <taxon>Desulfobacterium</taxon>
        <taxon>environmental samples</taxon>
    </lineage>
</organism>
<proteinExistence type="inferred from homology"/>
<reference evidence="14" key="1">
    <citation type="journal article" date="2011" name="Environ. Microbiol.">
        <title>Genomic insights into the metabolic potential of the polycyclic aromatic hydrocarbon degrading sulfate-reducing Deltaproteobacterium N47.</title>
        <authorList>
            <person name="Bergmann F."/>
            <person name="Selesi D."/>
            <person name="Weinmaier T."/>
            <person name="Tischler P."/>
            <person name="Rattei T."/>
            <person name="Meckenstock R.U."/>
        </authorList>
    </citation>
    <scope>NUCLEOTIDE SEQUENCE</scope>
</reference>
<dbReference type="AlphaFoldDB" id="E1YKY6"/>
<keyword evidence="7" id="KW-0457">Lysine biosynthesis</keyword>
<dbReference type="InterPro" id="IPR023940">
    <property type="entry name" value="DHDPR_bac"/>
</dbReference>
<sequence>MDRIKVMVNGMPGNMASNIAKHVLNDDRFELIPLSLTGPEILEKEYNIASVCISLINPEQRNEAIKTLKKKENNFISVDYTHPLAVNSNAEFFCNNFLPFVMGTTGGDRKKLEDAIISSGICAVIAPNMAKQIVGFQAMMEYASKTFPDLFNGYTLTIKESHQKGKADTSGTARAMIGYFNKLGIPFNDYQIIMERDPENQKEIWGIPEEFIKGHGWHTYTLVSGDKTVKFEFTHNINGRDVYVAGTLDAIVYLNNRINEGAKGKIFSMIDVLKGI</sequence>
<dbReference type="InterPro" id="IPR036291">
    <property type="entry name" value="NAD(P)-bd_dom_sf"/>
</dbReference>